<keyword evidence="2" id="KW-1185">Reference proteome</keyword>
<comment type="caution">
    <text evidence="1">The sequence shown here is derived from an EMBL/GenBank/DDBJ whole genome shotgun (WGS) entry which is preliminary data.</text>
</comment>
<proteinExistence type="predicted"/>
<evidence type="ECO:0000313" key="1">
    <source>
        <dbReference type="EMBL" id="GMR62066.1"/>
    </source>
</evidence>
<reference evidence="2" key="1">
    <citation type="submission" date="2022-10" db="EMBL/GenBank/DDBJ databases">
        <title>Genome assembly of Pristionchus species.</title>
        <authorList>
            <person name="Yoshida K."/>
            <person name="Sommer R.J."/>
        </authorList>
    </citation>
    <scope>NUCLEOTIDE SEQUENCE [LARGE SCALE GENOMIC DNA]</scope>
    <source>
        <strain evidence="2">RS5460</strain>
    </source>
</reference>
<dbReference type="Proteomes" id="UP001328107">
    <property type="component" value="Unassembled WGS sequence"/>
</dbReference>
<gene>
    <name evidence="1" type="ORF">PMAYCL1PPCAC_32261</name>
</gene>
<accession>A0AAN5DFK3</accession>
<dbReference type="PANTHER" id="PTHR43615">
    <property type="entry name" value="PHOSPHOENOLPYRUVATE SYNTHASE-RELATED"/>
    <property type="match status" value="1"/>
</dbReference>
<dbReference type="InterPro" id="IPR051549">
    <property type="entry name" value="PEP_Utilizing_Enz"/>
</dbReference>
<name>A0AAN5DFK3_9BILA</name>
<organism evidence="1 2">
    <name type="scientific">Pristionchus mayeri</name>
    <dbReference type="NCBI Taxonomy" id="1317129"/>
    <lineage>
        <taxon>Eukaryota</taxon>
        <taxon>Metazoa</taxon>
        <taxon>Ecdysozoa</taxon>
        <taxon>Nematoda</taxon>
        <taxon>Chromadorea</taxon>
        <taxon>Rhabditida</taxon>
        <taxon>Rhabditina</taxon>
        <taxon>Diplogasteromorpha</taxon>
        <taxon>Diplogasteroidea</taxon>
        <taxon>Neodiplogasteridae</taxon>
        <taxon>Pristionchus</taxon>
    </lineage>
</organism>
<feature type="non-terminal residue" evidence="1">
    <location>
        <position position="288"/>
    </location>
</feature>
<sequence>MRESMFSNFTYIVLAMIVRGKETGEFTPEMLSDVTSLFSSKHDDKAISADVPTALNNLAMAVIEDGVTADQLEVEHEGLALIKNGEHSSVHFDRFMSLHGHRGSGEVDFISKTWSDHPELLLHTVKGMVANPSTLKSGETYADIDTTFDSLRTLKVAGAKRWFMKLLLRQSHRAVALREECKNYVVQGSGNMRANIHVLGKQLVEQGYLPEFDLIFFFTIPELHEFIESRAPRLISRAMRRKKNFPTFKGKRYEYFWQGPGYEIPEPSVDLLKSTSLSGTTVCEGVAV</sequence>
<evidence type="ECO:0000313" key="2">
    <source>
        <dbReference type="Proteomes" id="UP001328107"/>
    </source>
</evidence>
<dbReference type="AlphaFoldDB" id="A0AAN5DFK3"/>
<dbReference type="EMBL" id="BTRK01000006">
    <property type="protein sequence ID" value="GMR62066.1"/>
    <property type="molecule type" value="Genomic_DNA"/>
</dbReference>
<dbReference type="PANTHER" id="PTHR43615:SF1">
    <property type="entry name" value="PPDK_N DOMAIN-CONTAINING PROTEIN"/>
    <property type="match status" value="1"/>
</dbReference>
<protein>
    <submittedName>
        <fullName evidence="1">Uncharacterized protein</fullName>
    </submittedName>
</protein>